<keyword evidence="5 10" id="KW-1133">Transmembrane helix</keyword>
<dbReference type="Pfam" id="PF02660">
    <property type="entry name" value="G3P_acyltransf"/>
    <property type="match status" value="1"/>
</dbReference>
<dbReference type="InterPro" id="IPR003811">
    <property type="entry name" value="G3P_acylTferase_PlsY"/>
</dbReference>
<keyword evidence="1 10" id="KW-1003">Cell membrane</keyword>
<dbReference type="EMBL" id="PCRP01000068">
    <property type="protein sequence ID" value="PIP23262.1"/>
    <property type="molecule type" value="Genomic_DNA"/>
</dbReference>
<evidence type="ECO:0000313" key="12">
    <source>
        <dbReference type="Proteomes" id="UP000230273"/>
    </source>
</evidence>
<accession>A0A2G9YVM5</accession>
<dbReference type="EC" id="2.3.1.275" evidence="10"/>
<keyword evidence="8 10" id="KW-0594">Phospholipid biosynthesis</keyword>
<comment type="pathway">
    <text evidence="10">Lipid metabolism; phospholipid metabolism.</text>
</comment>
<keyword evidence="11" id="KW-0012">Acyltransferase</keyword>
<comment type="function">
    <text evidence="10">Catalyzes the transfer of an acyl group from acyl-phosphate (acyl-PO(4)) to glycerol-3-phosphate (G3P) to form lysophosphatidic acid (LPA). This enzyme utilizes acyl-phosphate as fatty acyl donor, but not acyl-CoA or acyl-ACP.</text>
</comment>
<dbReference type="GO" id="GO:0043772">
    <property type="term" value="F:acyl-phosphate glycerol-3-phosphate acyltransferase activity"/>
    <property type="evidence" value="ECO:0007669"/>
    <property type="project" value="UniProtKB-UniRule"/>
</dbReference>
<keyword evidence="6 10" id="KW-0443">Lipid metabolism</keyword>
<evidence type="ECO:0000313" key="11">
    <source>
        <dbReference type="EMBL" id="PIP23262.1"/>
    </source>
</evidence>
<dbReference type="AlphaFoldDB" id="A0A2G9YVM5"/>
<evidence type="ECO:0000256" key="4">
    <source>
        <dbReference type="ARBA" id="ARBA00022692"/>
    </source>
</evidence>
<evidence type="ECO:0000256" key="5">
    <source>
        <dbReference type="ARBA" id="ARBA00022989"/>
    </source>
</evidence>
<evidence type="ECO:0000256" key="1">
    <source>
        <dbReference type="ARBA" id="ARBA00022475"/>
    </source>
</evidence>
<dbReference type="SMART" id="SM01207">
    <property type="entry name" value="G3P_acyltransf"/>
    <property type="match status" value="1"/>
</dbReference>
<dbReference type="GO" id="GO:0005886">
    <property type="term" value="C:plasma membrane"/>
    <property type="evidence" value="ECO:0007669"/>
    <property type="project" value="UniProtKB-SubCell"/>
</dbReference>
<dbReference type="GO" id="GO:0008654">
    <property type="term" value="P:phospholipid biosynthetic process"/>
    <property type="evidence" value="ECO:0007669"/>
    <property type="project" value="UniProtKB-UniRule"/>
</dbReference>
<dbReference type="HAMAP" id="MF_01043">
    <property type="entry name" value="PlsY"/>
    <property type="match status" value="1"/>
</dbReference>
<keyword evidence="3 10" id="KW-0808">Transferase</keyword>
<organism evidence="11 12">
    <name type="scientific">Candidatus Nealsonbacteria bacterium CG23_combo_of_CG06-09_8_20_14_all_38_19</name>
    <dbReference type="NCBI Taxonomy" id="1974721"/>
    <lineage>
        <taxon>Bacteria</taxon>
        <taxon>Candidatus Nealsoniibacteriota</taxon>
    </lineage>
</organism>
<keyword evidence="9 10" id="KW-1208">Phospholipid metabolism</keyword>
<protein>
    <recommendedName>
        <fullName evidence="10">Glycerol-3-phosphate acyltransferase</fullName>
    </recommendedName>
    <alternativeName>
        <fullName evidence="10">Acyl-PO4 G3P acyltransferase</fullName>
    </alternativeName>
    <alternativeName>
        <fullName evidence="10">Acyl-phosphate--glycerol-3-phosphate acyltransferase</fullName>
    </alternativeName>
    <alternativeName>
        <fullName evidence="10">G3P acyltransferase</fullName>
        <shortName evidence="10">GPAT</shortName>
        <ecNumber evidence="10">2.3.1.275</ecNumber>
    </alternativeName>
    <alternativeName>
        <fullName evidence="10">Lysophosphatidic acid synthase</fullName>
        <shortName evidence="10">LPA synthase</shortName>
    </alternativeName>
</protein>
<comment type="caution">
    <text evidence="11">The sequence shown here is derived from an EMBL/GenBank/DDBJ whole genome shotgun (WGS) entry which is preliminary data.</text>
</comment>
<dbReference type="PANTHER" id="PTHR30309">
    <property type="entry name" value="INNER MEMBRANE PROTEIN YGIH"/>
    <property type="match status" value="1"/>
</dbReference>
<comment type="catalytic activity">
    <reaction evidence="10">
        <text>an acyl phosphate + sn-glycerol 3-phosphate = a 1-acyl-sn-glycero-3-phosphate + phosphate</text>
        <dbReference type="Rhea" id="RHEA:34075"/>
        <dbReference type="ChEBI" id="CHEBI:43474"/>
        <dbReference type="ChEBI" id="CHEBI:57597"/>
        <dbReference type="ChEBI" id="CHEBI:57970"/>
        <dbReference type="ChEBI" id="CHEBI:59918"/>
        <dbReference type="EC" id="2.3.1.275"/>
    </reaction>
</comment>
<comment type="subunit">
    <text evidence="10">Probably interacts with PlsX.</text>
</comment>
<evidence type="ECO:0000256" key="2">
    <source>
        <dbReference type="ARBA" id="ARBA00022516"/>
    </source>
</evidence>
<feature type="transmembrane region" description="Helical" evidence="10">
    <location>
        <begin position="138"/>
        <end position="155"/>
    </location>
</feature>
<evidence type="ECO:0000256" key="6">
    <source>
        <dbReference type="ARBA" id="ARBA00023098"/>
    </source>
</evidence>
<evidence type="ECO:0000256" key="3">
    <source>
        <dbReference type="ARBA" id="ARBA00022679"/>
    </source>
</evidence>
<feature type="transmembrane region" description="Helical" evidence="10">
    <location>
        <begin position="79"/>
        <end position="100"/>
    </location>
</feature>
<reference evidence="11 12" key="1">
    <citation type="submission" date="2017-09" db="EMBL/GenBank/DDBJ databases">
        <title>Depth-based differentiation of microbial function through sediment-hosted aquifers and enrichment of novel symbionts in the deep terrestrial subsurface.</title>
        <authorList>
            <person name="Probst A.J."/>
            <person name="Ladd B."/>
            <person name="Jarett J.K."/>
            <person name="Geller-Mcgrath D.E."/>
            <person name="Sieber C.M."/>
            <person name="Emerson J.B."/>
            <person name="Anantharaman K."/>
            <person name="Thomas B.C."/>
            <person name="Malmstrom R."/>
            <person name="Stieglmeier M."/>
            <person name="Klingl A."/>
            <person name="Woyke T."/>
            <person name="Ryan C.M."/>
            <person name="Banfield J.F."/>
        </authorList>
    </citation>
    <scope>NUCLEOTIDE SEQUENCE [LARGE SCALE GENOMIC DNA]</scope>
    <source>
        <strain evidence="11">CG23_combo_of_CG06-09_8_20_14_all_38_19</strain>
    </source>
</reference>
<evidence type="ECO:0000256" key="7">
    <source>
        <dbReference type="ARBA" id="ARBA00023136"/>
    </source>
</evidence>
<evidence type="ECO:0000256" key="9">
    <source>
        <dbReference type="ARBA" id="ARBA00023264"/>
    </source>
</evidence>
<evidence type="ECO:0000256" key="8">
    <source>
        <dbReference type="ARBA" id="ARBA00023209"/>
    </source>
</evidence>
<name>A0A2G9YVM5_9BACT</name>
<sequence>MRDFLLIVFSYLVGSISFAYIASRIFKNIDIRTVGDRNAGVANVFRHIGITAGIFTAVADIGKGTIAIFTAQLFCANNITVLLCGIASILGHAWPIFFGFKGGRGVATTTGVFLALMPLPTFLSLMVVTLIILKTGNMTFAVTALFVSILTFAALIEKSLMFFLYFLLLGFLLKVIDVVIDKNLSVGELEESNHLRIHRHQKV</sequence>
<comment type="subcellular location">
    <subcellularLocation>
        <location evidence="10">Cell membrane</location>
        <topology evidence="10">Multi-pass membrane protein</topology>
    </subcellularLocation>
</comment>
<keyword evidence="4 10" id="KW-0812">Transmembrane</keyword>
<feature type="transmembrane region" description="Helical" evidence="10">
    <location>
        <begin position="162"/>
        <end position="180"/>
    </location>
</feature>
<comment type="similarity">
    <text evidence="10">Belongs to the PlsY family.</text>
</comment>
<evidence type="ECO:0000256" key="10">
    <source>
        <dbReference type="HAMAP-Rule" id="MF_01043"/>
    </source>
</evidence>
<feature type="transmembrane region" description="Helical" evidence="10">
    <location>
        <begin position="112"/>
        <end position="132"/>
    </location>
</feature>
<dbReference type="Proteomes" id="UP000230273">
    <property type="component" value="Unassembled WGS sequence"/>
</dbReference>
<dbReference type="PANTHER" id="PTHR30309:SF0">
    <property type="entry name" value="GLYCEROL-3-PHOSPHATE ACYLTRANSFERASE-RELATED"/>
    <property type="match status" value="1"/>
</dbReference>
<gene>
    <name evidence="10" type="primary">plsY</name>
    <name evidence="11" type="ORF">COX36_04230</name>
</gene>
<proteinExistence type="inferred from homology"/>
<feature type="transmembrane region" description="Helical" evidence="10">
    <location>
        <begin position="47"/>
        <end position="73"/>
    </location>
</feature>
<keyword evidence="2 10" id="KW-0444">Lipid biosynthesis</keyword>
<keyword evidence="7 10" id="KW-0472">Membrane</keyword>
<feature type="transmembrane region" description="Helical" evidence="10">
    <location>
        <begin position="6"/>
        <end position="26"/>
    </location>
</feature>
<dbReference type="UniPathway" id="UPA00085"/>